<dbReference type="InterPro" id="IPR036514">
    <property type="entry name" value="SGNH_hydro_sf"/>
</dbReference>
<dbReference type="OrthoDB" id="2002751at2"/>
<name>A0A398CHG5_9BACL</name>
<dbReference type="Pfam" id="PF00657">
    <property type="entry name" value="Lipase_GDSL"/>
    <property type="match status" value="1"/>
</dbReference>
<proteinExistence type="predicted"/>
<keyword evidence="1" id="KW-0378">Hydrolase</keyword>
<dbReference type="Gene3D" id="3.40.50.1110">
    <property type="entry name" value="SGNH hydrolase"/>
    <property type="match status" value="1"/>
</dbReference>
<dbReference type="EMBL" id="QXJM01000039">
    <property type="protein sequence ID" value="RIE02656.1"/>
    <property type="molecule type" value="Genomic_DNA"/>
</dbReference>
<dbReference type="GO" id="GO:0016788">
    <property type="term" value="F:hydrolase activity, acting on ester bonds"/>
    <property type="evidence" value="ECO:0007669"/>
    <property type="project" value="InterPro"/>
</dbReference>
<dbReference type="InterPro" id="IPR001087">
    <property type="entry name" value="GDSL"/>
</dbReference>
<comment type="caution">
    <text evidence="1">The sequence shown here is derived from an EMBL/GenBank/DDBJ whole genome shotgun (WGS) entry which is preliminary data.</text>
</comment>
<gene>
    <name evidence="1" type="ORF">D3H35_18430</name>
</gene>
<keyword evidence="2" id="KW-1185">Reference proteome</keyword>
<dbReference type="SUPFAM" id="SSF52266">
    <property type="entry name" value="SGNH hydrolase"/>
    <property type="match status" value="1"/>
</dbReference>
<dbReference type="Proteomes" id="UP000266340">
    <property type="component" value="Unassembled WGS sequence"/>
</dbReference>
<reference evidence="1 2" key="1">
    <citation type="submission" date="2018-09" db="EMBL/GenBank/DDBJ databases">
        <title>Cohnella cavernae sp. nov., isolated from a karst cave.</title>
        <authorList>
            <person name="Zhu H."/>
        </authorList>
    </citation>
    <scope>NUCLEOTIDE SEQUENCE [LARGE SCALE GENOMIC DNA]</scope>
    <source>
        <strain evidence="1 2">K2E09-144</strain>
    </source>
</reference>
<evidence type="ECO:0000313" key="1">
    <source>
        <dbReference type="EMBL" id="RIE02656.1"/>
    </source>
</evidence>
<evidence type="ECO:0000313" key="2">
    <source>
        <dbReference type="Proteomes" id="UP000266340"/>
    </source>
</evidence>
<accession>A0A398CHG5</accession>
<organism evidence="1 2">
    <name type="scientific">Cohnella faecalis</name>
    <dbReference type="NCBI Taxonomy" id="2315694"/>
    <lineage>
        <taxon>Bacteria</taxon>
        <taxon>Bacillati</taxon>
        <taxon>Bacillota</taxon>
        <taxon>Bacilli</taxon>
        <taxon>Bacillales</taxon>
        <taxon>Paenibacillaceae</taxon>
        <taxon>Cohnella</taxon>
    </lineage>
</organism>
<protein>
    <submittedName>
        <fullName evidence="1">SGNH/GDSL hydrolase family protein</fullName>
    </submittedName>
</protein>
<dbReference type="RefSeq" id="WP_119150693.1">
    <property type="nucleotide sequence ID" value="NZ_JBHSOV010000059.1"/>
</dbReference>
<dbReference type="AlphaFoldDB" id="A0A398CHG5"/>
<sequence>MKFLLKALTAGMLSLMLWEVISRVAFYSSPATHDDPILGRILSKGIRISGEEGYSITKFNSLGMRNVELHQKNGNMRYLVLGDSYTEGLQVSDKQLFSSLLDNKSKTIDVINAGRSGASPATYIQLASYYKKEIDPDFTIIQLNQDDFYGDAFNKNSDFYVEKYQGQYRALKNEHLSRSNIIAEKIPQLNFISEISVVRKAFINLQNLIQSSPPKDKIQTFDHEAASWMLEQMKQSYTNVVVLYIPTIDYYHYENDNSLEDYLETKSSEIGLDFINMRLPFIESFQKTQQPAHGFNNTVPGTGHINKIGHKLIADELNKYFKQVSR</sequence>